<feature type="transmembrane region" description="Helical" evidence="1">
    <location>
        <begin position="47"/>
        <end position="68"/>
    </location>
</feature>
<feature type="transmembrane region" description="Helical" evidence="1">
    <location>
        <begin position="15"/>
        <end position="35"/>
    </location>
</feature>
<keyword evidence="1" id="KW-0472">Membrane</keyword>
<sequence>MASTETLKLFFDVNGQIICAGVLAVLATIVVALGTYGRRCHHPALRLFVWGASTVFLLLSTSIISFLIKGDKCSNGGQQQQQDKMTMTIPERPDIKKMWIVLLWAALILIIKVKSDMSASGVGMASTSPSSGDVSIDGQRVQPPLEQLMKYLWLMYLIAVCYPLATWVSTLDRNIFVAFCMLGLAKLLVNMFASWRASKSFAVGKNALLVSGYMAQLVEEHGDEVQHGHVPRYLVTGEKKEHIVEAAGGFRIKRDGNKGNYVVTFGLLAVVALIETRDIVAGTAVELSSAVKDAVVKSLMNNAAEQRVGAAGGKVDWMWYGSQKSWVFDGVGDGSVSTTDVILAWHALRDEVSNDGAAWTQKRYKDVAADVTAALGKDGAAAGDTASYERLVKTLSGDKGDRVLRRGADIARRLAVEYAAEDEASAWLFLADFWSEMVIYVAPSENVKGHVEAMSRGGEFVTLAWALLLHAGVTSRPQAPSSIIP</sequence>
<dbReference type="Gramene" id="LPERR01G12790.1">
    <property type="protein sequence ID" value="LPERR01G12790.1"/>
    <property type="gene ID" value="LPERR01G12790"/>
</dbReference>
<dbReference type="AlphaFoldDB" id="A0A0D9V0G5"/>
<keyword evidence="3" id="KW-1185">Reference proteome</keyword>
<reference evidence="3" key="2">
    <citation type="submission" date="2013-12" db="EMBL/GenBank/DDBJ databases">
        <authorList>
            <person name="Yu Y."/>
            <person name="Lee S."/>
            <person name="de Baynast K."/>
            <person name="Wissotski M."/>
            <person name="Liu L."/>
            <person name="Talag J."/>
            <person name="Goicoechea J."/>
            <person name="Angelova A."/>
            <person name="Jetty R."/>
            <person name="Kudrna D."/>
            <person name="Golser W."/>
            <person name="Rivera L."/>
            <person name="Zhang J."/>
            <person name="Wing R."/>
        </authorList>
    </citation>
    <scope>NUCLEOTIDE SEQUENCE</scope>
</reference>
<evidence type="ECO:0000313" key="3">
    <source>
        <dbReference type="Proteomes" id="UP000032180"/>
    </source>
</evidence>
<keyword evidence="1" id="KW-1133">Transmembrane helix</keyword>
<accession>A0A0D9V0G5</accession>
<protein>
    <recommendedName>
        <fullName evidence="4">DUF4220 domain-containing protein</fullName>
    </recommendedName>
</protein>
<dbReference type="PANTHER" id="PTHR31325">
    <property type="entry name" value="OS01G0798800 PROTEIN-RELATED"/>
    <property type="match status" value="1"/>
</dbReference>
<dbReference type="STRING" id="77586.A0A0D9V0G5"/>
<organism evidence="2 3">
    <name type="scientific">Leersia perrieri</name>
    <dbReference type="NCBI Taxonomy" id="77586"/>
    <lineage>
        <taxon>Eukaryota</taxon>
        <taxon>Viridiplantae</taxon>
        <taxon>Streptophyta</taxon>
        <taxon>Embryophyta</taxon>
        <taxon>Tracheophyta</taxon>
        <taxon>Spermatophyta</taxon>
        <taxon>Magnoliopsida</taxon>
        <taxon>Liliopsida</taxon>
        <taxon>Poales</taxon>
        <taxon>Poaceae</taxon>
        <taxon>BOP clade</taxon>
        <taxon>Oryzoideae</taxon>
        <taxon>Oryzeae</taxon>
        <taxon>Oryzinae</taxon>
        <taxon>Leersia</taxon>
    </lineage>
</organism>
<dbReference type="Proteomes" id="UP000032180">
    <property type="component" value="Chromosome 1"/>
</dbReference>
<evidence type="ECO:0000313" key="2">
    <source>
        <dbReference type="EnsemblPlants" id="LPERR01G12790.1"/>
    </source>
</evidence>
<feature type="transmembrane region" description="Helical" evidence="1">
    <location>
        <begin position="175"/>
        <end position="195"/>
    </location>
</feature>
<evidence type="ECO:0008006" key="4">
    <source>
        <dbReference type="Google" id="ProtNLM"/>
    </source>
</evidence>
<name>A0A0D9V0G5_9ORYZ</name>
<feature type="transmembrane region" description="Helical" evidence="1">
    <location>
        <begin position="151"/>
        <end position="169"/>
    </location>
</feature>
<proteinExistence type="predicted"/>
<dbReference type="EnsemblPlants" id="LPERR01G12790.1">
    <property type="protein sequence ID" value="LPERR01G12790.1"/>
    <property type="gene ID" value="LPERR01G12790"/>
</dbReference>
<evidence type="ECO:0000256" key="1">
    <source>
        <dbReference type="SAM" id="Phobius"/>
    </source>
</evidence>
<reference evidence="2" key="3">
    <citation type="submission" date="2015-04" db="UniProtKB">
        <authorList>
            <consortium name="EnsemblPlants"/>
        </authorList>
    </citation>
    <scope>IDENTIFICATION</scope>
</reference>
<dbReference type="HOGENOM" id="CLU_691472_0_0_1"/>
<dbReference type="InterPro" id="IPR007658">
    <property type="entry name" value="DUF594"/>
</dbReference>
<dbReference type="Pfam" id="PF04578">
    <property type="entry name" value="DUF594"/>
    <property type="match status" value="1"/>
</dbReference>
<keyword evidence="1" id="KW-0812">Transmembrane</keyword>
<dbReference type="eggNOG" id="ENOG502QSWW">
    <property type="taxonomic scope" value="Eukaryota"/>
</dbReference>
<reference evidence="2 3" key="1">
    <citation type="submission" date="2012-08" db="EMBL/GenBank/DDBJ databases">
        <title>Oryza genome evolution.</title>
        <authorList>
            <person name="Wing R.A."/>
        </authorList>
    </citation>
    <scope>NUCLEOTIDE SEQUENCE</scope>
</reference>